<dbReference type="InterPro" id="IPR013325">
    <property type="entry name" value="RNA_pol_sigma_r2"/>
</dbReference>
<dbReference type="NCBIfam" id="TIGR02937">
    <property type="entry name" value="sigma70-ECF"/>
    <property type="match status" value="1"/>
</dbReference>
<evidence type="ECO:0000259" key="7">
    <source>
        <dbReference type="Pfam" id="PF08281"/>
    </source>
</evidence>
<dbReference type="InterPro" id="IPR036388">
    <property type="entry name" value="WH-like_DNA-bd_sf"/>
</dbReference>
<dbReference type="AlphaFoldDB" id="A0A936K5U3"/>
<keyword evidence="3" id="KW-0731">Sigma factor</keyword>
<dbReference type="Pfam" id="PF04542">
    <property type="entry name" value="Sigma70_r2"/>
    <property type="match status" value="1"/>
</dbReference>
<evidence type="ECO:0000256" key="2">
    <source>
        <dbReference type="ARBA" id="ARBA00023015"/>
    </source>
</evidence>
<dbReference type="InterPro" id="IPR007627">
    <property type="entry name" value="RNA_pol_sigma70_r2"/>
</dbReference>
<reference evidence="8 9" key="1">
    <citation type="submission" date="2020-10" db="EMBL/GenBank/DDBJ databases">
        <title>Connecting structure to function with the recovery of over 1000 high-quality activated sludge metagenome-assembled genomes encoding full-length rRNA genes using long-read sequencing.</title>
        <authorList>
            <person name="Singleton C.M."/>
            <person name="Petriglieri F."/>
            <person name="Kristensen J.M."/>
            <person name="Kirkegaard R.H."/>
            <person name="Michaelsen T.Y."/>
            <person name="Andersen M.H."/>
            <person name="Karst S.M."/>
            <person name="Dueholm M.S."/>
            <person name="Nielsen P.H."/>
            <person name="Albertsen M."/>
        </authorList>
    </citation>
    <scope>NUCLEOTIDE SEQUENCE [LARGE SCALE GENOMIC DNA]</scope>
    <source>
        <strain evidence="8">OdNE_18-Q3-R46-58_MAXAC.008</strain>
    </source>
</reference>
<proteinExistence type="inferred from homology"/>
<protein>
    <submittedName>
        <fullName evidence="8">Sigma-70 family RNA polymerase sigma factor</fullName>
    </submittedName>
</protein>
<dbReference type="InterPro" id="IPR039425">
    <property type="entry name" value="RNA_pol_sigma-70-like"/>
</dbReference>
<feature type="domain" description="RNA polymerase sigma-70 region 2" evidence="6">
    <location>
        <begin position="47"/>
        <end position="110"/>
    </location>
</feature>
<evidence type="ECO:0000313" key="8">
    <source>
        <dbReference type="EMBL" id="MBK8572928.1"/>
    </source>
</evidence>
<dbReference type="PANTHER" id="PTHR43133">
    <property type="entry name" value="RNA POLYMERASE ECF-TYPE SIGMA FACTO"/>
    <property type="match status" value="1"/>
</dbReference>
<dbReference type="SUPFAM" id="SSF88946">
    <property type="entry name" value="Sigma2 domain of RNA polymerase sigma factors"/>
    <property type="match status" value="1"/>
</dbReference>
<dbReference type="GO" id="GO:0003677">
    <property type="term" value="F:DNA binding"/>
    <property type="evidence" value="ECO:0007669"/>
    <property type="project" value="UniProtKB-KW"/>
</dbReference>
<dbReference type="InterPro" id="IPR013249">
    <property type="entry name" value="RNA_pol_sigma70_r4_t2"/>
</dbReference>
<feature type="domain" description="RNA polymerase sigma factor 70 region 4 type 2" evidence="7">
    <location>
        <begin position="143"/>
        <end position="193"/>
    </location>
</feature>
<accession>A0A936K5U3</accession>
<comment type="caution">
    <text evidence="8">The sequence shown here is derived from an EMBL/GenBank/DDBJ whole genome shotgun (WGS) entry which is preliminary data.</text>
</comment>
<dbReference type="Proteomes" id="UP000709959">
    <property type="component" value="Unassembled WGS sequence"/>
</dbReference>
<dbReference type="GO" id="GO:0016987">
    <property type="term" value="F:sigma factor activity"/>
    <property type="evidence" value="ECO:0007669"/>
    <property type="project" value="UniProtKB-KW"/>
</dbReference>
<dbReference type="SUPFAM" id="SSF88659">
    <property type="entry name" value="Sigma3 and sigma4 domains of RNA polymerase sigma factors"/>
    <property type="match status" value="1"/>
</dbReference>
<evidence type="ECO:0000256" key="5">
    <source>
        <dbReference type="ARBA" id="ARBA00023163"/>
    </source>
</evidence>
<dbReference type="PANTHER" id="PTHR43133:SF8">
    <property type="entry name" value="RNA POLYMERASE SIGMA FACTOR HI_1459-RELATED"/>
    <property type="match status" value="1"/>
</dbReference>
<dbReference type="EMBL" id="JADKCH010000010">
    <property type="protein sequence ID" value="MBK8572928.1"/>
    <property type="molecule type" value="Genomic_DNA"/>
</dbReference>
<evidence type="ECO:0000256" key="3">
    <source>
        <dbReference type="ARBA" id="ARBA00023082"/>
    </source>
</evidence>
<sequence>MFPGSEAALMDEGSASLPEAPAVDPLAPLIQRILGGEVDAFEDLMAHTEARVLALAWRMLGDRHLAEDAAQETYLRVFRSLRTFRLDERFEAWLVRIAVNVCRDLARKRGPLPLPLDSMEMLPRDPTPTEAEEVTLLGQRRALVQQALASLPQGERAALVLRDLEGFSTEEAARLLGVRPVTIRSQAASARAKVQAFCTRLLHPHGGRP</sequence>
<name>A0A936K5U3_9BACT</name>
<keyword evidence="5" id="KW-0804">Transcription</keyword>
<keyword evidence="2" id="KW-0805">Transcription regulation</keyword>
<dbReference type="GO" id="GO:0006352">
    <property type="term" value="P:DNA-templated transcription initiation"/>
    <property type="evidence" value="ECO:0007669"/>
    <property type="project" value="InterPro"/>
</dbReference>
<dbReference type="Pfam" id="PF08281">
    <property type="entry name" value="Sigma70_r4_2"/>
    <property type="match status" value="1"/>
</dbReference>
<evidence type="ECO:0000259" key="6">
    <source>
        <dbReference type="Pfam" id="PF04542"/>
    </source>
</evidence>
<gene>
    <name evidence="8" type="ORF">IPN91_09845</name>
</gene>
<dbReference type="Gene3D" id="1.10.1740.10">
    <property type="match status" value="1"/>
</dbReference>
<evidence type="ECO:0000313" key="9">
    <source>
        <dbReference type="Proteomes" id="UP000709959"/>
    </source>
</evidence>
<comment type="similarity">
    <text evidence="1">Belongs to the sigma-70 factor family. ECF subfamily.</text>
</comment>
<evidence type="ECO:0000256" key="4">
    <source>
        <dbReference type="ARBA" id="ARBA00023125"/>
    </source>
</evidence>
<dbReference type="InterPro" id="IPR014284">
    <property type="entry name" value="RNA_pol_sigma-70_dom"/>
</dbReference>
<keyword evidence="4" id="KW-0238">DNA-binding</keyword>
<evidence type="ECO:0000256" key="1">
    <source>
        <dbReference type="ARBA" id="ARBA00010641"/>
    </source>
</evidence>
<dbReference type="CDD" id="cd06171">
    <property type="entry name" value="Sigma70_r4"/>
    <property type="match status" value="1"/>
</dbReference>
<organism evidence="8 9">
    <name type="scientific">Candidatus Geothrix odensensis</name>
    <dbReference type="NCBI Taxonomy" id="2954440"/>
    <lineage>
        <taxon>Bacteria</taxon>
        <taxon>Pseudomonadati</taxon>
        <taxon>Acidobacteriota</taxon>
        <taxon>Holophagae</taxon>
        <taxon>Holophagales</taxon>
        <taxon>Holophagaceae</taxon>
        <taxon>Geothrix</taxon>
    </lineage>
</organism>
<dbReference type="Gene3D" id="1.10.10.10">
    <property type="entry name" value="Winged helix-like DNA-binding domain superfamily/Winged helix DNA-binding domain"/>
    <property type="match status" value="1"/>
</dbReference>
<dbReference type="InterPro" id="IPR013324">
    <property type="entry name" value="RNA_pol_sigma_r3/r4-like"/>
</dbReference>